<feature type="binding site" evidence="4">
    <location>
        <position position="103"/>
    </location>
    <ligand>
        <name>shikimate</name>
        <dbReference type="ChEBI" id="CHEBI:36208"/>
    </ligand>
</feature>
<sequence length="273" mass="28165">MTVFAEVIGDPVAQAKSPVIHGFWLEKLGLAAEYGAVRVPAEGLAAYLAVRSIEPGWRGCNVTIPHKQSVMPLVADLEESARQVGAANIVYPGAHGLTGANSDVDGVRESLGARAAGVTCLIGAGGAARAAVFALQGAGVGELRIVVRRPESGRELLERFGIAGAVFGFDDAGAALAGAETVINASSLGMNGQPVMPDAVLDGLARTAAGALVLDMVYAPLETRLLAAARALGRRPVDGLTMLIGQADQAFRLFFGAEAPRRFDAELRALLTI</sequence>
<evidence type="ECO:0000256" key="4">
    <source>
        <dbReference type="HAMAP-Rule" id="MF_00222"/>
    </source>
</evidence>
<dbReference type="Proteomes" id="UP000635071">
    <property type="component" value="Unassembled WGS sequence"/>
</dbReference>
<dbReference type="GO" id="GO:0019632">
    <property type="term" value="P:shikimate metabolic process"/>
    <property type="evidence" value="ECO:0007669"/>
    <property type="project" value="TreeGrafter"/>
</dbReference>
<name>A0A916ZQL9_9SPHN</name>
<comment type="similarity">
    <text evidence="4">Belongs to the shikimate dehydrogenase family.</text>
</comment>
<organism evidence="6 7">
    <name type="scientific">Sandarakinorhabdus glacialis</name>
    <dbReference type="NCBI Taxonomy" id="1614636"/>
    <lineage>
        <taxon>Bacteria</taxon>
        <taxon>Pseudomonadati</taxon>
        <taxon>Pseudomonadota</taxon>
        <taxon>Alphaproteobacteria</taxon>
        <taxon>Sphingomonadales</taxon>
        <taxon>Sphingosinicellaceae</taxon>
        <taxon>Sandarakinorhabdus</taxon>
    </lineage>
</organism>
<dbReference type="PANTHER" id="PTHR21089">
    <property type="entry name" value="SHIKIMATE DEHYDROGENASE"/>
    <property type="match status" value="1"/>
</dbReference>
<keyword evidence="4" id="KW-0521">NADP</keyword>
<dbReference type="GO" id="GO:0004764">
    <property type="term" value="F:shikimate 3-dehydrogenase (NADP+) activity"/>
    <property type="evidence" value="ECO:0007669"/>
    <property type="project" value="UniProtKB-UniRule"/>
</dbReference>
<evidence type="ECO:0000256" key="1">
    <source>
        <dbReference type="ARBA" id="ARBA00004871"/>
    </source>
</evidence>
<feature type="binding site" evidence="4">
    <location>
        <begin position="123"/>
        <end position="127"/>
    </location>
    <ligand>
        <name>NADP(+)</name>
        <dbReference type="ChEBI" id="CHEBI:58349"/>
    </ligand>
</feature>
<protein>
    <recommendedName>
        <fullName evidence="4">Shikimate dehydrogenase (NADP(+))</fullName>
        <shortName evidence="4">SDH</shortName>
        <ecNumber evidence="4">1.1.1.25</ecNumber>
    </recommendedName>
</protein>
<dbReference type="InterPro" id="IPR036291">
    <property type="entry name" value="NAD(P)-bd_dom_sf"/>
</dbReference>
<feature type="binding site" evidence="4">
    <location>
        <position position="63"/>
    </location>
    <ligand>
        <name>shikimate</name>
        <dbReference type="ChEBI" id="CHEBI:36208"/>
    </ligand>
</feature>
<feature type="domain" description="Shikimate dehydrogenase substrate binding N-terminal" evidence="5">
    <location>
        <begin position="7"/>
        <end position="90"/>
    </location>
</feature>
<comment type="function">
    <text evidence="4">Involved in the biosynthesis of the chorismate, which leads to the biosynthesis of aromatic amino acids. Catalyzes the reversible NADPH linked reduction of 3-dehydroshikimate (DHSA) to yield shikimate (SA).</text>
</comment>
<evidence type="ECO:0000313" key="6">
    <source>
        <dbReference type="EMBL" id="GGE09534.1"/>
    </source>
</evidence>
<dbReference type="AlphaFoldDB" id="A0A916ZQL9"/>
<comment type="catalytic activity">
    <reaction evidence="4">
        <text>shikimate + NADP(+) = 3-dehydroshikimate + NADPH + H(+)</text>
        <dbReference type="Rhea" id="RHEA:17737"/>
        <dbReference type="ChEBI" id="CHEBI:15378"/>
        <dbReference type="ChEBI" id="CHEBI:16630"/>
        <dbReference type="ChEBI" id="CHEBI:36208"/>
        <dbReference type="ChEBI" id="CHEBI:57783"/>
        <dbReference type="ChEBI" id="CHEBI:58349"/>
        <dbReference type="EC" id="1.1.1.25"/>
    </reaction>
</comment>
<dbReference type="SUPFAM" id="SSF53223">
    <property type="entry name" value="Aminoacid dehydrogenase-like, N-terminal domain"/>
    <property type="match status" value="1"/>
</dbReference>
<dbReference type="RefSeq" id="WP_188762295.1">
    <property type="nucleotide sequence ID" value="NZ_BMJM01000004.1"/>
</dbReference>
<comment type="caution">
    <text evidence="4">Lacks conserved residue(s) required for the propagation of feature annotation.</text>
</comment>
<feature type="active site" description="Proton acceptor" evidence="4">
    <location>
        <position position="67"/>
    </location>
</feature>
<dbReference type="SUPFAM" id="SSF51735">
    <property type="entry name" value="NAD(P)-binding Rossmann-fold domains"/>
    <property type="match status" value="1"/>
</dbReference>
<evidence type="ECO:0000313" key="7">
    <source>
        <dbReference type="Proteomes" id="UP000635071"/>
    </source>
</evidence>
<feature type="binding site" evidence="4">
    <location>
        <position position="239"/>
    </location>
    <ligand>
        <name>NADP(+)</name>
        <dbReference type="ChEBI" id="CHEBI:58349"/>
    </ligand>
</feature>
<evidence type="ECO:0000256" key="3">
    <source>
        <dbReference type="ARBA" id="ARBA00023141"/>
    </source>
</evidence>
<dbReference type="EMBL" id="BMJM01000004">
    <property type="protein sequence ID" value="GGE09534.1"/>
    <property type="molecule type" value="Genomic_DNA"/>
</dbReference>
<dbReference type="GO" id="GO:0009073">
    <property type="term" value="P:aromatic amino acid family biosynthetic process"/>
    <property type="evidence" value="ECO:0007669"/>
    <property type="project" value="UniProtKB-KW"/>
</dbReference>
<keyword evidence="7" id="KW-1185">Reference proteome</keyword>
<dbReference type="CDD" id="cd01065">
    <property type="entry name" value="NAD_bind_Shikimate_DH"/>
    <property type="match status" value="1"/>
</dbReference>
<dbReference type="PANTHER" id="PTHR21089:SF1">
    <property type="entry name" value="BIFUNCTIONAL 3-DEHYDROQUINATE DEHYDRATASE_SHIKIMATE DEHYDROGENASE, CHLOROPLASTIC"/>
    <property type="match status" value="1"/>
</dbReference>
<dbReference type="GO" id="GO:0008652">
    <property type="term" value="P:amino acid biosynthetic process"/>
    <property type="evidence" value="ECO:0007669"/>
    <property type="project" value="UniProtKB-KW"/>
</dbReference>
<dbReference type="InterPro" id="IPR013708">
    <property type="entry name" value="Shikimate_DH-bd_N"/>
</dbReference>
<dbReference type="EC" id="1.1.1.25" evidence="4"/>
<evidence type="ECO:0000256" key="2">
    <source>
        <dbReference type="ARBA" id="ARBA00023002"/>
    </source>
</evidence>
<comment type="subunit">
    <text evidence="4">Homodimer.</text>
</comment>
<reference evidence="6" key="2">
    <citation type="submission" date="2020-09" db="EMBL/GenBank/DDBJ databases">
        <authorList>
            <person name="Sun Q."/>
            <person name="Zhou Y."/>
        </authorList>
    </citation>
    <scope>NUCLEOTIDE SEQUENCE</scope>
    <source>
        <strain evidence="6">CGMCC 1.15519</strain>
    </source>
</reference>
<comment type="pathway">
    <text evidence="1 4">Metabolic intermediate biosynthesis; chorismate biosynthesis; chorismate from D-erythrose 4-phosphate and phosphoenolpyruvate: step 4/7.</text>
</comment>
<feature type="binding site" evidence="4">
    <location>
        <position position="79"/>
    </location>
    <ligand>
        <name>NADP(+)</name>
        <dbReference type="ChEBI" id="CHEBI:58349"/>
    </ligand>
</feature>
<feature type="binding site" evidence="4">
    <location>
        <position position="216"/>
    </location>
    <ligand>
        <name>NADP(+)</name>
        <dbReference type="ChEBI" id="CHEBI:58349"/>
    </ligand>
</feature>
<evidence type="ECO:0000259" key="5">
    <source>
        <dbReference type="Pfam" id="PF08501"/>
    </source>
</evidence>
<dbReference type="Gene3D" id="3.40.50.10860">
    <property type="entry name" value="Leucine Dehydrogenase, chain A, domain 1"/>
    <property type="match status" value="1"/>
</dbReference>
<keyword evidence="4" id="KW-0028">Amino-acid biosynthesis</keyword>
<dbReference type="InterPro" id="IPR046346">
    <property type="entry name" value="Aminoacid_DH-like_N_sf"/>
</dbReference>
<keyword evidence="2 4" id="KW-0560">Oxidoreductase</keyword>
<accession>A0A916ZQL9</accession>
<reference evidence="6" key="1">
    <citation type="journal article" date="2014" name="Int. J. Syst. Evol. Microbiol.">
        <title>Complete genome sequence of Corynebacterium casei LMG S-19264T (=DSM 44701T), isolated from a smear-ripened cheese.</title>
        <authorList>
            <consortium name="US DOE Joint Genome Institute (JGI-PGF)"/>
            <person name="Walter F."/>
            <person name="Albersmeier A."/>
            <person name="Kalinowski J."/>
            <person name="Ruckert C."/>
        </authorList>
    </citation>
    <scope>NUCLEOTIDE SEQUENCE</scope>
    <source>
        <strain evidence="6">CGMCC 1.15519</strain>
    </source>
</reference>
<dbReference type="Pfam" id="PF08501">
    <property type="entry name" value="Shikimate_dh_N"/>
    <property type="match status" value="1"/>
</dbReference>
<feature type="binding site" evidence="4">
    <location>
        <position position="218"/>
    </location>
    <ligand>
        <name>shikimate</name>
        <dbReference type="ChEBI" id="CHEBI:36208"/>
    </ligand>
</feature>
<keyword evidence="3 4" id="KW-0057">Aromatic amino acid biosynthesis</keyword>
<gene>
    <name evidence="4 6" type="primary">aroE</name>
    <name evidence="6" type="ORF">GCM10011529_14800</name>
</gene>
<dbReference type="GO" id="GO:0009423">
    <property type="term" value="P:chorismate biosynthetic process"/>
    <property type="evidence" value="ECO:0007669"/>
    <property type="project" value="UniProtKB-UniRule"/>
</dbReference>
<dbReference type="HAMAP" id="MF_00222">
    <property type="entry name" value="Shikimate_DH_AroE"/>
    <property type="match status" value="1"/>
</dbReference>
<proteinExistence type="inferred from homology"/>
<dbReference type="InterPro" id="IPR022893">
    <property type="entry name" value="Shikimate_DH_fam"/>
</dbReference>
<feature type="binding site" evidence="4">
    <location>
        <position position="88"/>
    </location>
    <ligand>
        <name>shikimate</name>
        <dbReference type="ChEBI" id="CHEBI:36208"/>
    </ligand>
</feature>
<feature type="binding site" evidence="4">
    <location>
        <position position="246"/>
    </location>
    <ligand>
        <name>shikimate</name>
        <dbReference type="ChEBI" id="CHEBI:36208"/>
    </ligand>
</feature>
<comment type="caution">
    <text evidence="6">The sequence shown here is derived from an EMBL/GenBank/DDBJ whole genome shotgun (WGS) entry which is preliminary data.</text>
</comment>
<dbReference type="Gene3D" id="3.40.50.720">
    <property type="entry name" value="NAD(P)-binding Rossmann-like Domain"/>
    <property type="match status" value="1"/>
</dbReference>